<protein>
    <submittedName>
        <fullName evidence="4">Sulfatase-like hydrolase/transferase</fullName>
    </submittedName>
</protein>
<accession>A0ABW7N3N8</accession>
<dbReference type="Gene3D" id="3.30.1120.10">
    <property type="match status" value="1"/>
</dbReference>
<dbReference type="InterPro" id="IPR017850">
    <property type="entry name" value="Alkaline_phosphatase_core_sf"/>
</dbReference>
<evidence type="ECO:0000313" key="4">
    <source>
        <dbReference type="EMBL" id="MFH6772332.1"/>
    </source>
</evidence>
<dbReference type="Pfam" id="PF00884">
    <property type="entry name" value="Sulfatase"/>
    <property type="match status" value="1"/>
</dbReference>
<sequence>MFKHFYLILIAFSIFSCAKKAEQKEAGASDKNERPNIIIILADDAGYIDFGFMGSSDLDTPNIDKIAKSGVVFTDAHVSSTVCAPSRAGLLTGKYQQRFGFEANGTGGIGLSDDVKTMADVFQKHNYSTVAIGKWHLGASVTDHPNQRGFDDFYGFLAGSRSYFPMETPSKQHMLQHNGERILFDGYMTDVLGDYSVKYVKDHKNKPFFMYLAYNAVHTPMDAKAEDLEKYKDHPRKTLAAMTWSLDQNVGKLYNTLKDLNLLDNTLIYFLSDNGGATNNTSENGPLKGWKGNEFEGGHRVPFVMSWPKILKENLPFKGLSSSLDIFPTSLAAAHIAKDKSLILDGVNLLPYLKKEKQGNPHQELYWRKLDDAAARFGDLKLVRLKNYGATLYDLSDDIGETQDLSIEDTTSFSLLKTNLKTWESKMEPPKWKESKAWMDVTYDIHKQLMQNKEVTHKSPAGYHE</sequence>
<evidence type="ECO:0000313" key="5">
    <source>
        <dbReference type="Proteomes" id="UP001610100"/>
    </source>
</evidence>
<dbReference type="Gene3D" id="3.40.720.10">
    <property type="entry name" value="Alkaline Phosphatase, subunit A"/>
    <property type="match status" value="1"/>
</dbReference>
<evidence type="ECO:0000256" key="2">
    <source>
        <dbReference type="ARBA" id="ARBA00022801"/>
    </source>
</evidence>
<comment type="caution">
    <text evidence="4">The sequence shown here is derived from an EMBL/GenBank/DDBJ whole genome shotgun (WGS) entry which is preliminary data.</text>
</comment>
<keyword evidence="2" id="KW-0378">Hydrolase</keyword>
<dbReference type="PANTHER" id="PTHR42693:SF53">
    <property type="entry name" value="ENDO-4-O-SULFATASE"/>
    <property type="match status" value="1"/>
</dbReference>
<reference evidence="4 5" key="1">
    <citation type="submission" date="2024-02" db="EMBL/GenBank/DDBJ databases">
        <title>A Gaetbulibacter species isolated from tidal flats and genomic insights of their niches.</title>
        <authorList>
            <person name="Ye Y."/>
        </authorList>
    </citation>
    <scope>NUCLEOTIDE SEQUENCE [LARGE SCALE GENOMIC DNA]</scope>
    <source>
        <strain evidence="4 5">KYW382</strain>
    </source>
</reference>
<feature type="domain" description="Sulfatase N-terminal" evidence="3">
    <location>
        <begin position="35"/>
        <end position="336"/>
    </location>
</feature>
<dbReference type="PROSITE" id="PS51257">
    <property type="entry name" value="PROKAR_LIPOPROTEIN"/>
    <property type="match status" value="1"/>
</dbReference>
<dbReference type="InterPro" id="IPR050738">
    <property type="entry name" value="Sulfatase"/>
</dbReference>
<dbReference type="PANTHER" id="PTHR42693">
    <property type="entry name" value="ARYLSULFATASE FAMILY MEMBER"/>
    <property type="match status" value="1"/>
</dbReference>
<name>A0ABW7N3N8_9FLAO</name>
<keyword evidence="5" id="KW-1185">Reference proteome</keyword>
<dbReference type="EMBL" id="JBAWKB010000003">
    <property type="protein sequence ID" value="MFH6772332.1"/>
    <property type="molecule type" value="Genomic_DNA"/>
</dbReference>
<dbReference type="Proteomes" id="UP001610100">
    <property type="component" value="Unassembled WGS sequence"/>
</dbReference>
<dbReference type="InterPro" id="IPR000917">
    <property type="entry name" value="Sulfatase_N"/>
</dbReference>
<evidence type="ECO:0000256" key="1">
    <source>
        <dbReference type="ARBA" id="ARBA00008779"/>
    </source>
</evidence>
<comment type="similarity">
    <text evidence="1">Belongs to the sulfatase family.</text>
</comment>
<evidence type="ECO:0000259" key="3">
    <source>
        <dbReference type="Pfam" id="PF00884"/>
    </source>
</evidence>
<proteinExistence type="inferred from homology"/>
<dbReference type="SUPFAM" id="SSF53649">
    <property type="entry name" value="Alkaline phosphatase-like"/>
    <property type="match status" value="1"/>
</dbReference>
<gene>
    <name evidence="4" type="ORF">V8G58_10345</name>
</gene>
<organism evidence="4 5">
    <name type="scientific">Gaetbulibacter aestuarii</name>
    <dbReference type="NCBI Taxonomy" id="1502358"/>
    <lineage>
        <taxon>Bacteria</taxon>
        <taxon>Pseudomonadati</taxon>
        <taxon>Bacteroidota</taxon>
        <taxon>Flavobacteriia</taxon>
        <taxon>Flavobacteriales</taxon>
        <taxon>Flavobacteriaceae</taxon>
        <taxon>Gaetbulibacter</taxon>
    </lineage>
</organism>
<dbReference type="RefSeq" id="WP_344737744.1">
    <property type="nucleotide sequence ID" value="NZ_BAABAY010000001.1"/>
</dbReference>